<dbReference type="EMBL" id="JBHLZU010000026">
    <property type="protein sequence ID" value="MFB9908049.1"/>
    <property type="molecule type" value="Genomic_DNA"/>
</dbReference>
<dbReference type="Proteomes" id="UP001589693">
    <property type="component" value="Unassembled WGS sequence"/>
</dbReference>
<reference evidence="1 2" key="1">
    <citation type="submission" date="2024-09" db="EMBL/GenBank/DDBJ databases">
        <authorList>
            <person name="Sun Q."/>
            <person name="Mori K."/>
        </authorList>
    </citation>
    <scope>NUCLEOTIDE SEQUENCE [LARGE SCALE GENOMIC DNA]</scope>
    <source>
        <strain evidence="1 2">TBRC 7907</strain>
    </source>
</reference>
<proteinExistence type="predicted"/>
<dbReference type="PANTHER" id="PTHR34374:SF1">
    <property type="entry name" value="LARGE RIBOSOMAL RNA SUBUNIT ACCUMULATION PROTEIN YCED HOMOLOG 1, CHLOROPLASTIC"/>
    <property type="match status" value="1"/>
</dbReference>
<dbReference type="PANTHER" id="PTHR34374">
    <property type="entry name" value="LARGE RIBOSOMAL RNA SUBUNIT ACCUMULATION PROTEIN YCED HOMOLOG 1, CHLOROPLASTIC"/>
    <property type="match status" value="1"/>
</dbReference>
<gene>
    <name evidence="1" type="ORF">ACFFQA_29300</name>
</gene>
<keyword evidence="2" id="KW-1185">Reference proteome</keyword>
<dbReference type="Pfam" id="PF02620">
    <property type="entry name" value="YceD"/>
    <property type="match status" value="1"/>
</dbReference>
<sequence>MSERTSATTQRPPTGPWVIDTRDLGRRPGSSRGYHRKFEATSDFGMVDVIGIPSGGEVEFDVLLESVVEGVLVTGTVSGPTVGECSRCLDPLSGEVEVRVTELFAYPDSATEVSTDEDEVSRLVDDLLDLEPVARDTIVLTLPAAPLCSPDCPGLCVECGEKLADLGPDHGHETIDPRWAALQGRFGEAGNNSEEN</sequence>
<dbReference type="RefSeq" id="WP_377859274.1">
    <property type="nucleotide sequence ID" value="NZ_JBHLZU010000026.1"/>
</dbReference>
<accession>A0ABV6A4I2</accession>
<protein>
    <submittedName>
        <fullName evidence="1">DUF177 domain-containing protein</fullName>
    </submittedName>
</protein>
<evidence type="ECO:0000313" key="2">
    <source>
        <dbReference type="Proteomes" id="UP001589693"/>
    </source>
</evidence>
<organism evidence="1 2">
    <name type="scientific">Allokutzneria oryzae</name>
    <dbReference type="NCBI Taxonomy" id="1378989"/>
    <lineage>
        <taxon>Bacteria</taxon>
        <taxon>Bacillati</taxon>
        <taxon>Actinomycetota</taxon>
        <taxon>Actinomycetes</taxon>
        <taxon>Pseudonocardiales</taxon>
        <taxon>Pseudonocardiaceae</taxon>
        <taxon>Allokutzneria</taxon>
    </lineage>
</organism>
<name>A0ABV6A4I2_9PSEU</name>
<evidence type="ECO:0000313" key="1">
    <source>
        <dbReference type="EMBL" id="MFB9908049.1"/>
    </source>
</evidence>
<dbReference type="InterPro" id="IPR003772">
    <property type="entry name" value="YceD"/>
</dbReference>
<comment type="caution">
    <text evidence="1">The sequence shown here is derived from an EMBL/GenBank/DDBJ whole genome shotgun (WGS) entry which is preliminary data.</text>
</comment>